<dbReference type="SMART" id="SM00240">
    <property type="entry name" value="FHA"/>
    <property type="match status" value="1"/>
</dbReference>
<evidence type="ECO:0000313" key="3">
    <source>
        <dbReference type="EMBL" id="ROW00280.1"/>
    </source>
</evidence>
<feature type="compositionally biased region" description="Basic and acidic residues" evidence="1">
    <location>
        <begin position="42"/>
        <end position="52"/>
    </location>
</feature>
<dbReference type="InterPro" id="IPR029058">
    <property type="entry name" value="AB_hydrolase_fold"/>
</dbReference>
<dbReference type="Gene3D" id="3.40.50.1820">
    <property type="entry name" value="alpha/beta hydrolase"/>
    <property type="match status" value="1"/>
</dbReference>
<dbReference type="InterPro" id="IPR000253">
    <property type="entry name" value="FHA_dom"/>
</dbReference>
<dbReference type="FunFam" id="2.60.200.20:FF:000038">
    <property type="entry name" value="FHA domain-containing protein SNIP1"/>
    <property type="match status" value="1"/>
</dbReference>
<dbReference type="InterPro" id="IPR027417">
    <property type="entry name" value="P-loop_NTPase"/>
</dbReference>
<organism evidence="3 4">
    <name type="scientific">Cytospora chrysosperma</name>
    <name type="common">Cytospora canker fungus</name>
    <name type="synonym">Sphaeria chrysosperma</name>
    <dbReference type="NCBI Taxonomy" id="252740"/>
    <lineage>
        <taxon>Eukaryota</taxon>
        <taxon>Fungi</taxon>
        <taxon>Dikarya</taxon>
        <taxon>Ascomycota</taxon>
        <taxon>Pezizomycotina</taxon>
        <taxon>Sordariomycetes</taxon>
        <taxon>Sordariomycetidae</taxon>
        <taxon>Diaporthales</taxon>
        <taxon>Cytosporaceae</taxon>
        <taxon>Cytospora</taxon>
    </lineage>
</organism>
<gene>
    <name evidence="3" type="ORF">VSDG_03496</name>
</gene>
<feature type="domain" description="FHA" evidence="2">
    <location>
        <begin position="197"/>
        <end position="260"/>
    </location>
</feature>
<feature type="compositionally biased region" description="Basic residues" evidence="1">
    <location>
        <begin position="32"/>
        <end position="41"/>
    </location>
</feature>
<reference evidence="3 4" key="1">
    <citation type="submission" date="2015-09" db="EMBL/GenBank/DDBJ databases">
        <title>Host preference determinants of Valsa canker pathogens revealed by comparative genomics.</title>
        <authorList>
            <person name="Yin Z."/>
            <person name="Huang L."/>
        </authorList>
    </citation>
    <scope>NUCLEOTIDE SEQUENCE [LARGE SCALE GENOMIC DNA]</scope>
    <source>
        <strain evidence="3 4">YSFL</strain>
    </source>
</reference>
<evidence type="ECO:0000313" key="4">
    <source>
        <dbReference type="Proteomes" id="UP000284375"/>
    </source>
</evidence>
<feature type="region of interest" description="Disordered" evidence="1">
    <location>
        <begin position="1289"/>
        <end position="1354"/>
    </location>
</feature>
<dbReference type="Pfam" id="PF00498">
    <property type="entry name" value="FHA"/>
    <property type="match status" value="1"/>
</dbReference>
<evidence type="ECO:0000256" key="1">
    <source>
        <dbReference type="SAM" id="MobiDB-lite"/>
    </source>
</evidence>
<dbReference type="SUPFAM" id="SSF52540">
    <property type="entry name" value="P-loop containing nucleoside triphosphate hydrolases"/>
    <property type="match status" value="1"/>
</dbReference>
<dbReference type="Gene3D" id="3.40.50.300">
    <property type="entry name" value="P-loop containing nucleotide triphosphate hydrolases"/>
    <property type="match status" value="1"/>
</dbReference>
<protein>
    <recommendedName>
        <fullName evidence="2">FHA domain-containing protein</fullName>
    </recommendedName>
</protein>
<sequence length="1552" mass="174032">MESYHGRDRSKDRGQDRHRRRRRSRSPESSSHKSHDRRRRDSRSPVEKESRRDRRARRSEDGPDDDEPTRSRRRIEGDEDRHGRKRRHRDTSADEKDKTDKQVSVRRGGPLPSQSDQFAVATGEEPEVPKEKPNFGTTGALAAASNSVTQADGTVITLKYHEPAEARKPPARDQWKLFVFKGPDVIDTIELSSRSCWLVGRETAVVDMPAEHPSISKQHAVVQFRYTEKRNEFGDKIGRVKPYLIDLESANGTELNGEKIPDRRYLELRPKDVVKFGLSTREYVKGTINKKIARFDITAVYTHPEAKVDIVLVHGLNGEPQKTWTAKTKTKDGVYWPADLLPKSLEDDNAPANVLVYGYNADVTSKRHGTGPSTNYIHQHSQTLVTFLTTYRKSKKTTRNPIIWVAHSLGGILLKRALEYSDSVRVADHEDYRSIYVSTYGIIFLGTPHDGSELASWGSALQGMAGYIPRKFFDSEPVLIETLRKDNETLDNINMNFLNIYQRFKIHMVHENQKTDLKGTKSLIVDAKSAAPRLPGVTSYGIEADHSGMCKFESDDAPGYRQVSTAIVEWVQEAPDFINVRWNVEDEDRRVRVQLEINERARPYFTSPPGVSAQVAVHLNETFPKLPSQDQLAAPGPGPSPLPLLYDTQPLEQDLQVTQTFSSPLQAPLFIHPESFRPNSYFVGRTEELEDLHKMLQDRKRRSEGTSTVLIRCQTGGGKTHMARQYVFLHKHDYPGGIFWLRAKSIEELDGEFWRVARTAALKDLMYETDNDELRDHTKIVDLVRRWLNGLKGWLMVLDGIMFDTPGIERYVPDAADSSLILTSTDPAATGNHHFNNPQLLELPLLAVQDAQELLLLETEKKRPWSQEDRRQATELVLMLGRLPLMIHVTAQNLKANQEPLATFLKRYRIRPKVGKVPAYEYVLEQLHGRGATAALNVMSILIFFDHHIPVEMMAMGLRALGKELPYKTRDAATHGRPSLSNTLRVLIAFALVDRTESQDVSSASSRSSKRSLDLPSESLDSLQIHNVIQRYCIEALVERKEHAFWLERTYQVFFKAFNEADRRIKENPKVGLPDDYRRFYVHGKRLAEHLVKYEKRHAELRPLRETLEKKLDAIHAEIHSLSEKIQAIIVDHSGDVPQASIFDRANSLSESDSATSGSQSHSQQDTWTHLDDDDPRFFNSPTSFGPGMLYDMYGMPIPYPDTTTIPGPSFQDEEEGGDPTPHVTPKIGSTNTAGGFQPDMAQNGWTTVVSKPHQHQRPKSETSISQNQHKKGQAQVGISHEMAKAPFFHTSTPRRGSSRSPSNNGRLSAQSEAELALTRLRKMSPPPPRGGGVIQDKGRSLSSSLTTKPRDIMSPGEYNYARVASGLTPTGEMSQAEFYRGHDGVPAINDSSYTAATLKSIHTSPGIGQPAVMAPFPVVAGSRTARSSPGQVIPPFYPPGLPVERATAAAAAADFRLATPGQQGDTYPLPSPAFWLPFPDDAAAVSSSPMSRDSSGQSSNSRHRLAVSTTATSIPASTLAQQTQSQPQPRRGRRHSSPLERGWLALLLDDR</sequence>
<dbReference type="InterPro" id="IPR008984">
    <property type="entry name" value="SMAD_FHA_dom_sf"/>
</dbReference>
<proteinExistence type="predicted"/>
<feature type="region of interest" description="Disordered" evidence="1">
    <location>
        <begin position="1"/>
        <end position="138"/>
    </location>
</feature>
<name>A0A423WA99_CYTCH</name>
<feature type="compositionally biased region" description="Basic and acidic residues" evidence="1">
    <location>
        <begin position="90"/>
        <end position="103"/>
    </location>
</feature>
<feature type="region of interest" description="Disordered" evidence="1">
    <location>
        <begin position="1250"/>
        <end position="1277"/>
    </location>
</feature>
<feature type="compositionally biased region" description="Basic and acidic residues" evidence="1">
    <location>
        <begin position="68"/>
        <end position="82"/>
    </location>
</feature>
<feature type="compositionally biased region" description="Low complexity" evidence="1">
    <location>
        <begin position="1492"/>
        <end position="1501"/>
    </location>
</feature>
<feature type="compositionally biased region" description="Polar residues" evidence="1">
    <location>
        <begin position="1508"/>
        <end position="1529"/>
    </location>
</feature>
<dbReference type="SUPFAM" id="SSF53474">
    <property type="entry name" value="alpha/beta-Hydrolases"/>
    <property type="match status" value="1"/>
</dbReference>
<feature type="compositionally biased region" description="Polar residues" evidence="1">
    <location>
        <begin position="1147"/>
        <end position="1168"/>
    </location>
</feature>
<dbReference type="STRING" id="252740.A0A423WA99"/>
<dbReference type="OrthoDB" id="5086500at2759"/>
<accession>A0A423WA99</accession>
<dbReference type="Gene3D" id="2.60.200.20">
    <property type="match status" value="1"/>
</dbReference>
<evidence type="ECO:0000259" key="2">
    <source>
        <dbReference type="PROSITE" id="PS50006"/>
    </source>
</evidence>
<feature type="compositionally biased region" description="Low complexity" evidence="1">
    <location>
        <begin position="1291"/>
        <end position="1307"/>
    </location>
</feature>
<keyword evidence="4" id="KW-1185">Reference proteome</keyword>
<dbReference type="PROSITE" id="PS50006">
    <property type="entry name" value="FHA_DOMAIN"/>
    <property type="match status" value="1"/>
</dbReference>
<dbReference type="Proteomes" id="UP000284375">
    <property type="component" value="Unassembled WGS sequence"/>
</dbReference>
<dbReference type="PANTHER" id="PTHR48187:SF2">
    <property type="entry name" value="LD21810P"/>
    <property type="match status" value="1"/>
</dbReference>
<dbReference type="CDD" id="cd22676">
    <property type="entry name" value="FHA_SNIP1_DDL-like"/>
    <property type="match status" value="1"/>
</dbReference>
<feature type="region of interest" description="Disordered" evidence="1">
    <location>
        <begin position="1486"/>
        <end position="1543"/>
    </location>
</feature>
<feature type="compositionally biased region" description="Basic and acidic residues" evidence="1">
    <location>
        <begin position="1"/>
        <end position="15"/>
    </location>
</feature>
<dbReference type="PANTHER" id="PTHR48187">
    <property type="entry name" value="LD21810P"/>
    <property type="match status" value="1"/>
</dbReference>
<comment type="caution">
    <text evidence="3">The sequence shown here is derived from an EMBL/GenBank/DDBJ whole genome shotgun (WGS) entry which is preliminary data.</text>
</comment>
<feature type="region of interest" description="Disordered" evidence="1">
    <location>
        <begin position="1203"/>
        <end position="1225"/>
    </location>
</feature>
<dbReference type="EMBL" id="LJZO01000009">
    <property type="protein sequence ID" value="ROW00280.1"/>
    <property type="molecule type" value="Genomic_DNA"/>
</dbReference>
<feature type="region of interest" description="Disordered" evidence="1">
    <location>
        <begin position="1147"/>
        <end position="1179"/>
    </location>
</feature>
<dbReference type="SUPFAM" id="SSF49879">
    <property type="entry name" value="SMAD/FHA domain"/>
    <property type="match status" value="1"/>
</dbReference>